<keyword evidence="6" id="KW-0464">Manganese</keyword>
<keyword evidence="5" id="KW-0460">Magnesium</keyword>
<evidence type="ECO:0000313" key="10">
    <source>
        <dbReference type="Proteomes" id="UP001519342"/>
    </source>
</evidence>
<evidence type="ECO:0000256" key="6">
    <source>
        <dbReference type="ARBA" id="ARBA00023211"/>
    </source>
</evidence>
<feature type="domain" description="Nudix hydrolase" evidence="8">
    <location>
        <begin position="21"/>
        <end position="154"/>
    </location>
</feature>
<reference evidence="9 10" key="1">
    <citation type="submission" date="2021-03" db="EMBL/GenBank/DDBJ databases">
        <title>Genomic Encyclopedia of Type Strains, Phase IV (KMG-IV): sequencing the most valuable type-strain genomes for metagenomic binning, comparative biology and taxonomic classification.</title>
        <authorList>
            <person name="Goeker M."/>
        </authorList>
    </citation>
    <scope>NUCLEOTIDE SEQUENCE [LARGE SCALE GENOMIC DNA]</scope>
    <source>
        <strain evidence="9 10">DSM 24004</strain>
    </source>
</reference>
<comment type="cofactor">
    <cofactor evidence="1">
        <name>Mn(2+)</name>
        <dbReference type="ChEBI" id="CHEBI:29035"/>
    </cofactor>
</comment>
<dbReference type="InterPro" id="IPR045121">
    <property type="entry name" value="CoAse"/>
</dbReference>
<dbReference type="Pfam" id="PF00293">
    <property type="entry name" value="NUDIX"/>
    <property type="match status" value="1"/>
</dbReference>
<dbReference type="InterPro" id="IPR000086">
    <property type="entry name" value="NUDIX_hydrolase_dom"/>
</dbReference>
<dbReference type="PROSITE" id="PS51462">
    <property type="entry name" value="NUDIX"/>
    <property type="match status" value="1"/>
</dbReference>
<accession>A0ABS4GGF0</accession>
<keyword evidence="4 7" id="KW-0378">Hydrolase</keyword>
<evidence type="ECO:0000256" key="1">
    <source>
        <dbReference type="ARBA" id="ARBA00001936"/>
    </source>
</evidence>
<protein>
    <submittedName>
        <fullName evidence="9">Mutator protein MutT</fullName>
    </submittedName>
</protein>
<dbReference type="InterPro" id="IPR020084">
    <property type="entry name" value="NUDIX_hydrolase_CS"/>
</dbReference>
<evidence type="ECO:0000256" key="5">
    <source>
        <dbReference type="ARBA" id="ARBA00022842"/>
    </source>
</evidence>
<comment type="similarity">
    <text evidence="7">Belongs to the Nudix hydrolase family.</text>
</comment>
<evidence type="ECO:0000256" key="3">
    <source>
        <dbReference type="ARBA" id="ARBA00022723"/>
    </source>
</evidence>
<dbReference type="EMBL" id="JAGGKS010000007">
    <property type="protein sequence ID" value="MBP1926607.1"/>
    <property type="molecule type" value="Genomic_DNA"/>
</dbReference>
<organism evidence="9 10">
    <name type="scientific">Sedimentibacter acidaminivorans</name>
    <dbReference type="NCBI Taxonomy" id="913099"/>
    <lineage>
        <taxon>Bacteria</taxon>
        <taxon>Bacillati</taxon>
        <taxon>Bacillota</taxon>
        <taxon>Tissierellia</taxon>
        <taxon>Sedimentibacter</taxon>
    </lineage>
</organism>
<sequence>MNLKQIENVLRGIKAKPIVDGTNFSVLVPLIEINNELNLIFEVRSMSIKRQPGEISFPGGKIEDGESPLEAAVRETTEEIGIEKENIKIIAELDYASHKEGAFVYSYLGYIKDIVHTNIKFSKDEVSELFYVPLSFFLENEPERYFVNYHPEAEENFPFHMIIQGNNYKWDKIKYPVYFYKYNDYIIWGLTAKIAYNFIKKIKT</sequence>
<dbReference type="RefSeq" id="WP_209512334.1">
    <property type="nucleotide sequence ID" value="NZ_JAGGKS010000007.1"/>
</dbReference>
<name>A0ABS4GGF0_9FIRM</name>
<comment type="caution">
    <text evidence="9">The sequence shown here is derived from an EMBL/GenBank/DDBJ whole genome shotgun (WGS) entry which is preliminary data.</text>
</comment>
<keyword evidence="10" id="KW-1185">Reference proteome</keyword>
<dbReference type="PANTHER" id="PTHR12992:SF11">
    <property type="entry name" value="MITOCHONDRIAL COENZYME A DIPHOSPHATASE NUDT8"/>
    <property type="match status" value="1"/>
</dbReference>
<evidence type="ECO:0000256" key="2">
    <source>
        <dbReference type="ARBA" id="ARBA00001946"/>
    </source>
</evidence>
<dbReference type="SUPFAM" id="SSF55811">
    <property type="entry name" value="Nudix"/>
    <property type="match status" value="1"/>
</dbReference>
<proteinExistence type="inferred from homology"/>
<gene>
    <name evidence="9" type="ORF">J2Z76_002476</name>
</gene>
<keyword evidence="3" id="KW-0479">Metal-binding</keyword>
<dbReference type="CDD" id="cd03426">
    <property type="entry name" value="NUDIX_CoAse_Nudt7"/>
    <property type="match status" value="1"/>
</dbReference>
<evidence type="ECO:0000313" key="9">
    <source>
        <dbReference type="EMBL" id="MBP1926607.1"/>
    </source>
</evidence>
<dbReference type="PRINTS" id="PR00502">
    <property type="entry name" value="NUDIXFAMILY"/>
</dbReference>
<dbReference type="InterPro" id="IPR015797">
    <property type="entry name" value="NUDIX_hydrolase-like_dom_sf"/>
</dbReference>
<dbReference type="PANTHER" id="PTHR12992">
    <property type="entry name" value="NUDIX HYDROLASE"/>
    <property type="match status" value="1"/>
</dbReference>
<evidence type="ECO:0000259" key="8">
    <source>
        <dbReference type="PROSITE" id="PS51462"/>
    </source>
</evidence>
<evidence type="ECO:0000256" key="7">
    <source>
        <dbReference type="RuleBase" id="RU003476"/>
    </source>
</evidence>
<comment type="cofactor">
    <cofactor evidence="2">
        <name>Mg(2+)</name>
        <dbReference type="ChEBI" id="CHEBI:18420"/>
    </cofactor>
</comment>
<dbReference type="Gene3D" id="3.90.79.10">
    <property type="entry name" value="Nucleoside Triphosphate Pyrophosphohydrolase"/>
    <property type="match status" value="1"/>
</dbReference>
<dbReference type="Proteomes" id="UP001519342">
    <property type="component" value="Unassembled WGS sequence"/>
</dbReference>
<dbReference type="InterPro" id="IPR020476">
    <property type="entry name" value="Nudix_hydrolase"/>
</dbReference>
<dbReference type="PROSITE" id="PS00893">
    <property type="entry name" value="NUDIX_BOX"/>
    <property type="match status" value="1"/>
</dbReference>
<evidence type="ECO:0000256" key="4">
    <source>
        <dbReference type="ARBA" id="ARBA00022801"/>
    </source>
</evidence>